<dbReference type="InterPro" id="IPR015424">
    <property type="entry name" value="PyrdxlP-dep_Trfase"/>
</dbReference>
<protein>
    <submittedName>
        <fullName evidence="2">Molybdenum cofactor sulfurase</fullName>
    </submittedName>
</protein>
<gene>
    <name evidence="2" type="ORF">TPC1_16384</name>
</gene>
<accession>A0A146K4P9</accession>
<proteinExistence type="predicted"/>
<dbReference type="InterPro" id="IPR000192">
    <property type="entry name" value="Aminotrans_V_dom"/>
</dbReference>
<dbReference type="EMBL" id="GDID01004744">
    <property type="protein sequence ID" value="JAP91862.1"/>
    <property type="molecule type" value="Transcribed_RNA"/>
</dbReference>
<sequence length="542" mass="61739">MQSEEIKNKSRASMLRKFVLVFSAILAFLSFNMLIGKTTPEDQIPKKYHDFLKAHPKYGYNGTIYKMRREQFPHFPSNETYLDYTGAGVYQKKQLDSVFNRMQTQFKCNTHSTSSCSQNTEDAIEEVRNRITDFFNAPRGAYSVIFTQSATAALHLVGDTFPFSNQSKWLYSKINHNSVLGIRELAKARGASYQTLEWDIFNKEIINKRQENCKTIIRKNMLVDESAHVHNLVAFPAEDNLSGTKFPLDLVNAFEQNDFGQQYNPGRWHVLLDAAAFIPTNPLDLSKYPASFVVMSFYKLFGWPTGIGALLIRNDLGTMLKKPYFAGGSVVVVGVDNDFVQLKAKYNEKFEDGTLDFHSIDHLRYGFDAIEELGVENIQSHVWAVTRRFYERLSQMKHKTGKKLAVIYGQHHLNDSTKQGGIIIFNLKDVEDKYIRFSEVTQRTIDAGFMIRAGSSCNPGSINNFLGLNEIMVRKINEKRTACADEIDNINGYPIGAIRVSIGYPTTLEEVDALADFIEKEYVNYNGRPYAKLLSTMGLFQE</sequence>
<feature type="domain" description="Aminotransferase class V" evidence="1">
    <location>
        <begin position="97"/>
        <end position="514"/>
    </location>
</feature>
<dbReference type="InterPro" id="IPR015422">
    <property type="entry name" value="PyrdxlP-dep_Trfase_small"/>
</dbReference>
<dbReference type="Pfam" id="PF00266">
    <property type="entry name" value="Aminotran_5"/>
    <property type="match status" value="1"/>
</dbReference>
<dbReference type="PANTHER" id="PTHR14237">
    <property type="entry name" value="MOLYBDOPTERIN COFACTOR SULFURASE MOSC"/>
    <property type="match status" value="1"/>
</dbReference>
<reference evidence="2" key="1">
    <citation type="submission" date="2015-07" db="EMBL/GenBank/DDBJ databases">
        <title>Adaptation to a free-living lifestyle via gene acquisitions in the diplomonad Trepomonas sp. PC1.</title>
        <authorList>
            <person name="Xu F."/>
            <person name="Jerlstrom-Hultqvist J."/>
            <person name="Kolisko M."/>
            <person name="Simpson A.G.B."/>
            <person name="Roger A.J."/>
            <person name="Svard S.G."/>
            <person name="Andersson J.O."/>
        </authorList>
    </citation>
    <scope>NUCLEOTIDE SEQUENCE</scope>
    <source>
        <strain evidence="2">PC1</strain>
    </source>
</reference>
<dbReference type="PANTHER" id="PTHR14237:SF80">
    <property type="entry name" value="MOLYBDENUM COFACTOR SULFURASE"/>
    <property type="match status" value="1"/>
</dbReference>
<dbReference type="InterPro" id="IPR015421">
    <property type="entry name" value="PyrdxlP-dep_Trfase_major"/>
</dbReference>
<evidence type="ECO:0000313" key="2">
    <source>
        <dbReference type="EMBL" id="JAP91862.1"/>
    </source>
</evidence>
<dbReference type="Gene3D" id="3.40.640.10">
    <property type="entry name" value="Type I PLP-dependent aspartate aminotransferase-like (Major domain)"/>
    <property type="match status" value="1"/>
</dbReference>
<dbReference type="Gene3D" id="3.90.1150.10">
    <property type="entry name" value="Aspartate Aminotransferase, domain 1"/>
    <property type="match status" value="1"/>
</dbReference>
<dbReference type="SUPFAM" id="SSF53383">
    <property type="entry name" value="PLP-dependent transferases"/>
    <property type="match status" value="1"/>
</dbReference>
<organism evidence="2">
    <name type="scientific">Trepomonas sp. PC1</name>
    <dbReference type="NCBI Taxonomy" id="1076344"/>
    <lineage>
        <taxon>Eukaryota</taxon>
        <taxon>Metamonada</taxon>
        <taxon>Diplomonadida</taxon>
        <taxon>Hexamitidae</taxon>
        <taxon>Hexamitinae</taxon>
        <taxon>Trepomonas</taxon>
    </lineage>
</organism>
<evidence type="ECO:0000259" key="1">
    <source>
        <dbReference type="Pfam" id="PF00266"/>
    </source>
</evidence>
<name>A0A146K4P9_9EUKA</name>
<dbReference type="AlphaFoldDB" id="A0A146K4P9"/>